<dbReference type="Proteomes" id="UP000611640">
    <property type="component" value="Chromosome"/>
</dbReference>
<feature type="domain" description="HTH tetR-type" evidence="5">
    <location>
        <begin position="9"/>
        <end position="69"/>
    </location>
</feature>
<proteinExistence type="predicted"/>
<dbReference type="GO" id="GO:0003700">
    <property type="term" value="F:DNA-binding transcription factor activity"/>
    <property type="evidence" value="ECO:0007669"/>
    <property type="project" value="TreeGrafter"/>
</dbReference>
<dbReference type="InterPro" id="IPR001647">
    <property type="entry name" value="HTH_TetR"/>
</dbReference>
<dbReference type="KEGG" id="atl:Athai_20050"/>
<gene>
    <name evidence="6" type="ORF">Athai_20050</name>
</gene>
<dbReference type="EMBL" id="AP023355">
    <property type="protein sequence ID" value="BCJ34502.1"/>
    <property type="molecule type" value="Genomic_DNA"/>
</dbReference>
<dbReference type="SUPFAM" id="SSF48498">
    <property type="entry name" value="Tetracyclin repressor-like, C-terminal domain"/>
    <property type="match status" value="1"/>
</dbReference>
<evidence type="ECO:0000259" key="5">
    <source>
        <dbReference type="PROSITE" id="PS50977"/>
    </source>
</evidence>
<dbReference type="PANTHER" id="PTHR30055:SF151">
    <property type="entry name" value="TRANSCRIPTIONAL REGULATORY PROTEIN"/>
    <property type="match status" value="1"/>
</dbReference>
<dbReference type="Gene3D" id="1.10.357.10">
    <property type="entry name" value="Tetracycline Repressor, domain 2"/>
    <property type="match status" value="1"/>
</dbReference>
<dbReference type="GO" id="GO:0045892">
    <property type="term" value="P:negative regulation of DNA-templated transcription"/>
    <property type="evidence" value="ECO:0007669"/>
    <property type="project" value="InterPro"/>
</dbReference>
<organism evidence="6 7">
    <name type="scientific">Actinocatenispora thailandica</name>
    <dbReference type="NCBI Taxonomy" id="227318"/>
    <lineage>
        <taxon>Bacteria</taxon>
        <taxon>Bacillati</taxon>
        <taxon>Actinomycetota</taxon>
        <taxon>Actinomycetes</taxon>
        <taxon>Micromonosporales</taxon>
        <taxon>Micromonosporaceae</taxon>
        <taxon>Actinocatenispora</taxon>
    </lineage>
</organism>
<keyword evidence="7" id="KW-1185">Reference proteome</keyword>
<evidence type="ECO:0000256" key="3">
    <source>
        <dbReference type="ARBA" id="ARBA00023163"/>
    </source>
</evidence>
<dbReference type="Pfam" id="PF00440">
    <property type="entry name" value="TetR_N"/>
    <property type="match status" value="1"/>
</dbReference>
<evidence type="ECO:0000313" key="6">
    <source>
        <dbReference type="EMBL" id="BCJ34502.1"/>
    </source>
</evidence>
<keyword evidence="1" id="KW-0805">Transcription regulation</keyword>
<dbReference type="GO" id="GO:0000976">
    <property type="term" value="F:transcription cis-regulatory region binding"/>
    <property type="evidence" value="ECO:0007669"/>
    <property type="project" value="TreeGrafter"/>
</dbReference>
<dbReference type="PANTHER" id="PTHR30055">
    <property type="entry name" value="HTH-TYPE TRANSCRIPTIONAL REGULATOR RUTR"/>
    <property type="match status" value="1"/>
</dbReference>
<reference evidence="6 7" key="1">
    <citation type="submission" date="2020-08" db="EMBL/GenBank/DDBJ databases">
        <title>Whole genome shotgun sequence of Actinocatenispora thailandica NBRC 105041.</title>
        <authorList>
            <person name="Komaki H."/>
            <person name="Tamura T."/>
        </authorList>
    </citation>
    <scope>NUCLEOTIDE SEQUENCE [LARGE SCALE GENOMIC DNA]</scope>
    <source>
        <strain evidence="6 7">NBRC 105041</strain>
    </source>
</reference>
<dbReference type="SUPFAM" id="SSF46689">
    <property type="entry name" value="Homeodomain-like"/>
    <property type="match status" value="1"/>
</dbReference>
<dbReference type="PRINTS" id="PR00455">
    <property type="entry name" value="HTHTETR"/>
</dbReference>
<protein>
    <recommendedName>
        <fullName evidence="5">HTH tetR-type domain-containing protein</fullName>
    </recommendedName>
</protein>
<feature type="DNA-binding region" description="H-T-H motif" evidence="4">
    <location>
        <begin position="32"/>
        <end position="51"/>
    </location>
</feature>
<dbReference type="InterPro" id="IPR009057">
    <property type="entry name" value="Homeodomain-like_sf"/>
</dbReference>
<accession>A0A7R7DN95</accession>
<name>A0A7R7DN95_9ACTN</name>
<keyword evidence="3" id="KW-0804">Transcription</keyword>
<evidence type="ECO:0000313" key="7">
    <source>
        <dbReference type="Proteomes" id="UP000611640"/>
    </source>
</evidence>
<dbReference type="PROSITE" id="PS50977">
    <property type="entry name" value="HTH_TETR_2"/>
    <property type="match status" value="1"/>
</dbReference>
<dbReference type="InterPro" id="IPR036271">
    <property type="entry name" value="Tet_transcr_reg_TetR-rel_C_sf"/>
</dbReference>
<evidence type="ECO:0000256" key="2">
    <source>
        <dbReference type="ARBA" id="ARBA00023125"/>
    </source>
</evidence>
<evidence type="ECO:0000256" key="1">
    <source>
        <dbReference type="ARBA" id="ARBA00023015"/>
    </source>
</evidence>
<dbReference type="AlphaFoldDB" id="A0A7R7DN95"/>
<dbReference type="InterPro" id="IPR004111">
    <property type="entry name" value="Repressor_TetR_C"/>
</dbReference>
<dbReference type="InterPro" id="IPR050109">
    <property type="entry name" value="HTH-type_TetR-like_transc_reg"/>
</dbReference>
<dbReference type="Gene3D" id="1.10.10.60">
    <property type="entry name" value="Homeodomain-like"/>
    <property type="match status" value="1"/>
</dbReference>
<keyword evidence="2 4" id="KW-0238">DNA-binding</keyword>
<sequence length="215" mass="23382">MMFYGVEMTDRRREILTEALALADERGLAAVSMRAVAQRVGVTPMALYPHVGSKQDMLDGLVELLITDLPMPAAGLPWPDRFAGFARAARQSARRHPTAFALLFDRPAVTADSLPVIDFLYQLLLDAGVPRTEIARAERMLSTFVLGFAVSEQGGRFAGGSLPATSRRAQLPADHLPAHHELAAELDQPLDLDAEFDADVADLIAFVEHVLAAPR</sequence>
<evidence type="ECO:0000256" key="4">
    <source>
        <dbReference type="PROSITE-ProRule" id="PRU00335"/>
    </source>
</evidence>
<dbReference type="Pfam" id="PF02909">
    <property type="entry name" value="TetR_C_1"/>
    <property type="match status" value="1"/>
</dbReference>